<gene>
    <name evidence="1" type="ORF">LL252_14855</name>
</gene>
<reference evidence="1" key="1">
    <citation type="submission" date="2021-10" db="EMBL/GenBank/DDBJ databases">
        <title>The diversity and Nitrogen Metabolism of Culturable Nitrate-Utilizing Bacteria Within the Oxygen Minimum Zone of the Changjiang (Yangtze River)Estuary.</title>
        <authorList>
            <person name="Zhang D."/>
            <person name="Zheng J."/>
            <person name="Liu S."/>
            <person name="He W."/>
        </authorList>
    </citation>
    <scope>NUCLEOTIDE SEQUENCE</scope>
    <source>
        <strain evidence="1">FXH-223</strain>
    </source>
</reference>
<dbReference type="EMBL" id="JAJGNA010000023">
    <property type="protein sequence ID" value="MCC4309850.1"/>
    <property type="molecule type" value="Genomic_DNA"/>
</dbReference>
<dbReference type="SUPFAM" id="SSF54637">
    <property type="entry name" value="Thioesterase/thiol ester dehydrase-isomerase"/>
    <property type="match status" value="1"/>
</dbReference>
<name>A0A9Q3UNU6_9GAMM</name>
<proteinExistence type="predicted"/>
<dbReference type="InterPro" id="IPR029069">
    <property type="entry name" value="HotDog_dom_sf"/>
</dbReference>
<dbReference type="Gene3D" id="3.10.129.10">
    <property type="entry name" value="Hotdog Thioesterase"/>
    <property type="match status" value="1"/>
</dbReference>
<dbReference type="CDD" id="cd00586">
    <property type="entry name" value="4HBT"/>
    <property type="match status" value="1"/>
</dbReference>
<sequence>MLELINAARRRKRPPTHDLFDVVSLEFRVGLLDIDLNLQLSTGKYVKIMDRCRLEHAVVTGLLHRTVTARASTVVANTEIAYIRELRPYQRFDVHTRLLGWDDKYSYYDQRFESQRKLHTHALHRLAHLYGGKPISPPAFQEMTGLNRASPPLPEYVEDWKTLLQNKRRLTERDVDSERY</sequence>
<dbReference type="RefSeq" id="WP_204428496.1">
    <property type="nucleotide sequence ID" value="NZ_JADDOL010000008.1"/>
</dbReference>
<protein>
    <submittedName>
        <fullName evidence="1">Thioesterase family protein</fullName>
    </submittedName>
</protein>
<comment type="caution">
    <text evidence="1">The sequence shown here is derived from an EMBL/GenBank/DDBJ whole genome shotgun (WGS) entry which is preliminary data.</text>
</comment>
<evidence type="ECO:0000313" key="1">
    <source>
        <dbReference type="EMBL" id="MCC4309850.1"/>
    </source>
</evidence>
<dbReference type="PANTHER" id="PTHR12475:SF4">
    <property type="entry name" value="PROTEIN THEM6"/>
    <property type="match status" value="1"/>
</dbReference>
<dbReference type="Proteomes" id="UP001108027">
    <property type="component" value="Unassembled WGS sequence"/>
</dbReference>
<dbReference type="InterPro" id="IPR051490">
    <property type="entry name" value="THEM6_lcsJ_thioesterase"/>
</dbReference>
<keyword evidence="2" id="KW-1185">Reference proteome</keyword>
<accession>A0A9Q3UNU6</accession>
<dbReference type="AlphaFoldDB" id="A0A9Q3UNU6"/>
<organism evidence="1 2">
    <name type="scientific">Alloalcanivorax marinus</name>
    <dbReference type="NCBI Taxonomy" id="1177169"/>
    <lineage>
        <taxon>Bacteria</taxon>
        <taxon>Pseudomonadati</taxon>
        <taxon>Pseudomonadota</taxon>
        <taxon>Gammaproteobacteria</taxon>
        <taxon>Oceanospirillales</taxon>
        <taxon>Alcanivoracaceae</taxon>
        <taxon>Alloalcanivorax</taxon>
    </lineage>
</organism>
<evidence type="ECO:0000313" key="2">
    <source>
        <dbReference type="Proteomes" id="UP001108027"/>
    </source>
</evidence>
<dbReference type="PANTHER" id="PTHR12475">
    <property type="match status" value="1"/>
</dbReference>
<dbReference type="Pfam" id="PF13279">
    <property type="entry name" value="4HBT_2"/>
    <property type="match status" value="1"/>
</dbReference>